<name>A0AAW0P9H5_9GOBI</name>
<keyword evidence="2" id="KW-0812">Transmembrane</keyword>
<comment type="subcellular location">
    <subcellularLocation>
        <location evidence="1">Membrane</location>
    </subcellularLocation>
</comment>
<evidence type="ECO:0000256" key="1">
    <source>
        <dbReference type="ARBA" id="ARBA00004370"/>
    </source>
</evidence>
<keyword evidence="9" id="KW-1185">Reference proteome</keyword>
<dbReference type="GO" id="GO:0005886">
    <property type="term" value="C:plasma membrane"/>
    <property type="evidence" value="ECO:0007669"/>
    <property type="project" value="TreeGrafter"/>
</dbReference>
<evidence type="ECO:0000259" key="7">
    <source>
        <dbReference type="PROSITE" id="PS50104"/>
    </source>
</evidence>
<keyword evidence="4" id="KW-1133">Transmembrane helix</keyword>
<evidence type="ECO:0000313" key="8">
    <source>
        <dbReference type="EMBL" id="KAK7915963.1"/>
    </source>
</evidence>
<evidence type="ECO:0000313" key="9">
    <source>
        <dbReference type="Proteomes" id="UP001460270"/>
    </source>
</evidence>
<dbReference type="Pfam" id="PF13676">
    <property type="entry name" value="TIR_2"/>
    <property type="match status" value="1"/>
</dbReference>
<evidence type="ECO:0000256" key="3">
    <source>
        <dbReference type="ARBA" id="ARBA00022729"/>
    </source>
</evidence>
<keyword evidence="3" id="KW-0732">Signal</keyword>
<dbReference type="PROSITE" id="PS50104">
    <property type="entry name" value="TIR"/>
    <property type="match status" value="1"/>
</dbReference>
<keyword evidence="5" id="KW-0472">Membrane</keyword>
<feature type="compositionally biased region" description="Basic and acidic residues" evidence="6">
    <location>
        <begin position="28"/>
        <end position="59"/>
    </location>
</feature>
<evidence type="ECO:0000256" key="5">
    <source>
        <dbReference type="ARBA" id="ARBA00023136"/>
    </source>
</evidence>
<evidence type="ECO:0000256" key="6">
    <source>
        <dbReference type="SAM" id="MobiDB-lite"/>
    </source>
</evidence>
<dbReference type="AlphaFoldDB" id="A0AAW0P9H5"/>
<feature type="compositionally biased region" description="Basic and acidic residues" evidence="6">
    <location>
        <begin position="1"/>
        <end position="21"/>
    </location>
</feature>
<organism evidence="8 9">
    <name type="scientific">Mugilogobius chulae</name>
    <name type="common">yellowstripe goby</name>
    <dbReference type="NCBI Taxonomy" id="88201"/>
    <lineage>
        <taxon>Eukaryota</taxon>
        <taxon>Metazoa</taxon>
        <taxon>Chordata</taxon>
        <taxon>Craniata</taxon>
        <taxon>Vertebrata</taxon>
        <taxon>Euteleostomi</taxon>
        <taxon>Actinopterygii</taxon>
        <taxon>Neopterygii</taxon>
        <taxon>Teleostei</taxon>
        <taxon>Neoteleostei</taxon>
        <taxon>Acanthomorphata</taxon>
        <taxon>Gobiaria</taxon>
        <taxon>Gobiiformes</taxon>
        <taxon>Gobioidei</taxon>
        <taxon>Gobiidae</taxon>
        <taxon>Gobionellinae</taxon>
        <taxon>Mugilogobius</taxon>
    </lineage>
</organism>
<dbReference type="InterPro" id="IPR000157">
    <property type="entry name" value="TIR_dom"/>
</dbReference>
<gene>
    <name evidence="8" type="ORF">WMY93_011724</name>
</gene>
<reference evidence="9" key="1">
    <citation type="submission" date="2024-04" db="EMBL/GenBank/DDBJ databases">
        <title>Salinicola lusitanus LLJ914,a marine bacterium isolated from the Okinawa Trough.</title>
        <authorList>
            <person name="Li J."/>
        </authorList>
    </citation>
    <scope>NUCLEOTIDE SEQUENCE [LARGE SCALE GENOMIC DNA]</scope>
</reference>
<dbReference type="SUPFAM" id="SSF52200">
    <property type="entry name" value="Toll/Interleukin receptor TIR domain"/>
    <property type="match status" value="1"/>
</dbReference>
<accession>A0AAW0P9H5</accession>
<evidence type="ECO:0000256" key="4">
    <source>
        <dbReference type="ARBA" id="ARBA00022989"/>
    </source>
</evidence>
<evidence type="ECO:0000256" key="2">
    <source>
        <dbReference type="ARBA" id="ARBA00022692"/>
    </source>
</evidence>
<proteinExistence type="predicted"/>
<dbReference type="PANTHER" id="PTHR24365">
    <property type="entry name" value="TOLL-LIKE RECEPTOR"/>
    <property type="match status" value="1"/>
</dbReference>
<feature type="region of interest" description="Disordered" evidence="6">
    <location>
        <begin position="1"/>
        <end position="133"/>
    </location>
</feature>
<protein>
    <recommendedName>
        <fullName evidence="7">TIR domain-containing protein</fullName>
    </recommendedName>
</protein>
<feature type="domain" description="TIR" evidence="7">
    <location>
        <begin position="175"/>
        <end position="282"/>
    </location>
</feature>
<dbReference type="Gene3D" id="3.40.50.10140">
    <property type="entry name" value="Toll/interleukin-1 receptor homology (TIR) domain"/>
    <property type="match status" value="1"/>
</dbReference>
<sequence>MNSEGAEVKTKPPGPREETRSRPNLQGPEKRRGRDQTSRTQRRDEVKTKPPGPREERRSRPNLQGPEKKRGRDQTSRPREEKRRGRDQTSRAQRRDEVKTKTSKAQRRDEVETKPPGPMSQSPAATADHSSWGRGDSQTFPFLQYGSKYWLLLFVCYLCDDREMALIIPELSEEESYHVFCSYSSTDSQWTQELIQQLEDSGLTVCDHVRDFMIGRPIVDNMSESIHQSQKVLLVLSAELSAEEAIVPVLLQRDLPIPLHLAHLTYLDVQLPDFRQQLLRLLCSTNQEMQGSSVVPYQSPSLYNGKSLQPLSAVNEELLVNKFDCGEWSNGVPDQLSLIIRQPERYREALGIINTVSQKKVRKNERRRVLRELHKAIGQANSLLCEEHVLVGSQDQSKLLLVYVSVEGCRQELCAQSEDQDLFHTVILQYSCGYACCLVKRYFPFPTSSTQTHLENNVCFCQYVSHQRSLPKTRWFDRFIK</sequence>
<dbReference type="InterPro" id="IPR035897">
    <property type="entry name" value="Toll_tir_struct_dom_sf"/>
</dbReference>
<dbReference type="GO" id="GO:0038023">
    <property type="term" value="F:signaling receptor activity"/>
    <property type="evidence" value="ECO:0007669"/>
    <property type="project" value="TreeGrafter"/>
</dbReference>
<dbReference type="Proteomes" id="UP001460270">
    <property type="component" value="Unassembled WGS sequence"/>
</dbReference>
<comment type="caution">
    <text evidence="8">The sequence shown here is derived from an EMBL/GenBank/DDBJ whole genome shotgun (WGS) entry which is preliminary data.</text>
</comment>
<dbReference type="GO" id="GO:0007165">
    <property type="term" value="P:signal transduction"/>
    <property type="evidence" value="ECO:0007669"/>
    <property type="project" value="InterPro"/>
</dbReference>
<feature type="compositionally biased region" description="Basic and acidic residues" evidence="6">
    <location>
        <begin position="66"/>
        <end position="113"/>
    </location>
</feature>
<dbReference type="EMBL" id="JBBPFD010000008">
    <property type="protein sequence ID" value="KAK7915963.1"/>
    <property type="molecule type" value="Genomic_DNA"/>
</dbReference>
<dbReference type="PANTHER" id="PTHR24365:SF541">
    <property type="entry name" value="PROTEIN TOLL-RELATED"/>
    <property type="match status" value="1"/>
</dbReference>